<sequence length="239" mass="26129">MPVPAPKMARQLEVERKFDVVESTVSPSFDGIAAVARVEKKPPQELDAVYFDTPAQDLARNRVTLRRRTGGLDAGWHLKLPAGPDARTEIHFPITGGDAVPAELLDVVLAIVRDRPVEPVARITTRRESQFLYGADGTALAEFCNDHVTAWSAGQADGSDAGPAEQQWREWELELIDATGAAGDELLNRLSNRLLDAGAAPPGTAPSWPGCWAGRRGRRAGRCRWIRSTGRWPSTWKSC</sequence>
<dbReference type="Gene3D" id="2.40.320.10">
    <property type="entry name" value="Hypothetical Protein Pfu-838710-001"/>
    <property type="match status" value="1"/>
</dbReference>
<dbReference type="SMART" id="SM01118">
    <property type="entry name" value="CYTH"/>
    <property type="match status" value="1"/>
</dbReference>
<dbReference type="PROSITE" id="PS51707">
    <property type="entry name" value="CYTH"/>
    <property type="match status" value="1"/>
</dbReference>
<comment type="caution">
    <text evidence="2">The sequence shown here is derived from an EMBL/GenBank/DDBJ whole genome shotgun (WGS) entry which is preliminary data.</text>
</comment>
<feature type="domain" description="CYTH" evidence="1">
    <location>
        <begin position="11"/>
        <end position="197"/>
    </location>
</feature>
<evidence type="ECO:0000259" key="1">
    <source>
        <dbReference type="PROSITE" id="PS51707"/>
    </source>
</evidence>
<dbReference type="InterPro" id="IPR033469">
    <property type="entry name" value="CYTH-like_dom_sf"/>
</dbReference>
<accession>A0A1V3WXT1</accession>
<dbReference type="Proteomes" id="UP000189229">
    <property type="component" value="Unassembled WGS sequence"/>
</dbReference>
<dbReference type="Pfam" id="PF01928">
    <property type="entry name" value="CYTH"/>
    <property type="match status" value="1"/>
</dbReference>
<dbReference type="CDD" id="cd07374">
    <property type="entry name" value="CYTH-like_Pase"/>
    <property type="match status" value="1"/>
</dbReference>
<proteinExistence type="predicted"/>
<evidence type="ECO:0000313" key="3">
    <source>
        <dbReference type="Proteomes" id="UP000189229"/>
    </source>
</evidence>
<dbReference type="SUPFAM" id="SSF55154">
    <property type="entry name" value="CYTH-like phosphatases"/>
    <property type="match status" value="1"/>
</dbReference>
<reference evidence="2 3" key="1">
    <citation type="submission" date="2017-02" db="EMBL/GenBank/DDBJ databases">
        <title>Complete genome sequences of Mycobacterium kansasii strains isolated from rhesus macaques.</title>
        <authorList>
            <person name="Panda A."/>
            <person name="Nagaraj S."/>
            <person name="Zhao X."/>
            <person name="Tettelin H."/>
            <person name="Detolla L.J."/>
        </authorList>
    </citation>
    <scope>NUCLEOTIDE SEQUENCE [LARGE SCALE GENOMIC DNA]</scope>
    <source>
        <strain evidence="2 3">11-3813</strain>
    </source>
</reference>
<name>A0A1V3WXT1_MYCKA</name>
<gene>
    <name evidence="2" type="ORF">BZL30_5761</name>
</gene>
<dbReference type="AlphaFoldDB" id="A0A1V3WXT1"/>
<evidence type="ECO:0000313" key="2">
    <source>
        <dbReference type="EMBL" id="OOK71784.1"/>
    </source>
</evidence>
<organism evidence="2 3">
    <name type="scientific">Mycobacterium kansasii</name>
    <dbReference type="NCBI Taxonomy" id="1768"/>
    <lineage>
        <taxon>Bacteria</taxon>
        <taxon>Bacillati</taxon>
        <taxon>Actinomycetota</taxon>
        <taxon>Actinomycetes</taxon>
        <taxon>Mycobacteriales</taxon>
        <taxon>Mycobacteriaceae</taxon>
        <taxon>Mycobacterium</taxon>
    </lineage>
</organism>
<protein>
    <submittedName>
        <fullName evidence="2">CYTH domain protein</fullName>
    </submittedName>
</protein>
<dbReference type="EMBL" id="MVBM01000005">
    <property type="protein sequence ID" value="OOK71784.1"/>
    <property type="molecule type" value="Genomic_DNA"/>
</dbReference>
<dbReference type="InterPro" id="IPR023577">
    <property type="entry name" value="CYTH_domain"/>
</dbReference>